<dbReference type="InterPro" id="IPR043502">
    <property type="entry name" value="DNA/RNA_pol_sf"/>
</dbReference>
<accession>A0A5A7UC79</accession>
<dbReference type="OrthoDB" id="1265366at2759"/>
<dbReference type="InterPro" id="IPR049255">
    <property type="entry name" value="Apc1_N"/>
</dbReference>
<feature type="domain" description="Anaphase-promoting complex subunit 1 N-terminal" evidence="2">
    <location>
        <begin position="14"/>
        <end position="67"/>
    </location>
</feature>
<evidence type="ECO:0000313" key="3">
    <source>
        <dbReference type="EMBL" id="KAA0052894.1"/>
    </source>
</evidence>
<keyword evidence="3" id="KW-0808">Transferase</keyword>
<evidence type="ECO:0000313" key="4">
    <source>
        <dbReference type="Proteomes" id="UP000321393"/>
    </source>
</evidence>
<keyword evidence="3" id="KW-0418">Kinase</keyword>
<evidence type="ECO:0000259" key="1">
    <source>
        <dbReference type="Pfam" id="PF07727"/>
    </source>
</evidence>
<dbReference type="SUPFAM" id="SSF56672">
    <property type="entry name" value="DNA/RNA polymerases"/>
    <property type="match status" value="1"/>
</dbReference>
<dbReference type="Pfam" id="PF12859">
    <property type="entry name" value="ANAPC1"/>
    <property type="match status" value="1"/>
</dbReference>
<gene>
    <name evidence="3" type="ORF">E6C27_scaffold1184G00320</name>
</gene>
<comment type="caution">
    <text evidence="3">The sequence shown here is derived from an EMBL/GenBank/DDBJ whole genome shotgun (WGS) entry which is preliminary data.</text>
</comment>
<proteinExistence type="predicted"/>
<dbReference type="AlphaFoldDB" id="A0A5A7UC79"/>
<dbReference type="PANTHER" id="PTHR11439:SF467">
    <property type="entry name" value="INTEGRASE CATALYTIC DOMAIN-CONTAINING PROTEIN"/>
    <property type="match status" value="1"/>
</dbReference>
<reference evidence="3 4" key="1">
    <citation type="submission" date="2019-08" db="EMBL/GenBank/DDBJ databases">
        <title>Draft genome sequences of two oriental melons (Cucumis melo L. var makuwa).</title>
        <authorList>
            <person name="Kwon S.-Y."/>
        </authorList>
    </citation>
    <scope>NUCLEOTIDE SEQUENCE [LARGE SCALE GENOMIC DNA]</scope>
    <source>
        <strain evidence="4">cv. SW 3</strain>
        <tissue evidence="3">Leaf</tissue>
    </source>
</reference>
<dbReference type="InterPro" id="IPR013103">
    <property type="entry name" value="RVT_2"/>
</dbReference>
<dbReference type="EMBL" id="SSTE01009997">
    <property type="protein sequence ID" value="KAA0052894.1"/>
    <property type="molecule type" value="Genomic_DNA"/>
</dbReference>
<organism evidence="3 4">
    <name type="scientific">Cucumis melo var. makuwa</name>
    <name type="common">Oriental melon</name>
    <dbReference type="NCBI Taxonomy" id="1194695"/>
    <lineage>
        <taxon>Eukaryota</taxon>
        <taxon>Viridiplantae</taxon>
        <taxon>Streptophyta</taxon>
        <taxon>Embryophyta</taxon>
        <taxon>Tracheophyta</taxon>
        <taxon>Spermatophyta</taxon>
        <taxon>Magnoliopsida</taxon>
        <taxon>eudicotyledons</taxon>
        <taxon>Gunneridae</taxon>
        <taxon>Pentapetalae</taxon>
        <taxon>rosids</taxon>
        <taxon>fabids</taxon>
        <taxon>Cucurbitales</taxon>
        <taxon>Cucurbitaceae</taxon>
        <taxon>Benincaseae</taxon>
        <taxon>Cucumis</taxon>
    </lineage>
</organism>
<dbReference type="STRING" id="1194695.A0A5A7UC79"/>
<dbReference type="GO" id="GO:0016301">
    <property type="term" value="F:kinase activity"/>
    <property type="evidence" value="ECO:0007669"/>
    <property type="project" value="UniProtKB-KW"/>
</dbReference>
<name>A0A5A7UC79_CUCMM</name>
<feature type="domain" description="Reverse transcriptase Ty1/copia-type" evidence="1">
    <location>
        <begin position="321"/>
        <end position="424"/>
    </location>
</feature>
<dbReference type="PANTHER" id="PTHR11439">
    <property type="entry name" value="GAG-POL-RELATED RETROTRANSPOSON"/>
    <property type="match status" value="1"/>
</dbReference>
<sequence length="537" mass="60730">MWVLFGIYAITPAYIEERGKLNIMKEFDERTIWTSDQIPLMASYNKGKMQHSVWVAQYMNSNHITENTSSSDAVPDGVLPKYLSFQRIWQGKGAQTAACKTLCSFFIFTFNMISERNIDETLDNLIVDGTQTEETAIGISVAVDARINVTMEDLFCRLWNLPVNPALQLQLFREFPPLVDARMLRHHPTTTQPQPDLEHAIAAFALAAAQSPPAVDQCPAVPPTVSAANLNSHPEVRNPHIPSTLRLTYIEKLFGIVPAMAYSTSGLWDTNGCLHSSTEQMIPLRHKTRLTPYQLDVKNAFLDGVLEEEVYSSPLLGFEAQFTTFVKSQGYNQGHFNHTLFTKVSKTGKIAVLIVFVGDIVLFGDDVVEIIQLKKKMREFEIKDLGNLKYFLGMEVARFKEGIFVSHRKYTLDLLVETGMTGCRFPDTLIEFNAKLRNLGNTIPVDKEKYQCVVEKLIYLSYTRPNISYAVSIASQFMQASYENHVEVANKILRYLKETFENSPWDTAPSCEAILLLEEVRSKELWLEAALKLNTGL</sequence>
<dbReference type="Proteomes" id="UP000321393">
    <property type="component" value="Unassembled WGS sequence"/>
</dbReference>
<dbReference type="Pfam" id="PF07727">
    <property type="entry name" value="RVT_2"/>
    <property type="match status" value="1"/>
</dbReference>
<evidence type="ECO:0000259" key="2">
    <source>
        <dbReference type="Pfam" id="PF12859"/>
    </source>
</evidence>
<protein>
    <submittedName>
        <fullName evidence="3">Cysteine-rich RLK (Receptor-like protein kinase) 8</fullName>
    </submittedName>
</protein>